<gene>
    <name evidence="1" type="ordered locus">Pcar_3426</name>
</gene>
<protein>
    <submittedName>
        <fullName evidence="1">Uncharacterized protein</fullName>
    </submittedName>
</protein>
<accession>J9UJP2</accession>
<reference evidence="1 2" key="2">
    <citation type="journal article" date="2012" name="BMC Genomics">
        <title>The genome of Pelobacter carbinolicus reveals surprising metabolic capabilities and physiological features.</title>
        <authorList>
            <person name="Aklujkar M."/>
            <person name="Haveman S.A."/>
            <person name="Didonato R.Jr."/>
            <person name="Chertkov O."/>
            <person name="Han C.S."/>
            <person name="Land M.L."/>
            <person name="Brown P."/>
            <person name="Lovley D.R."/>
        </authorList>
    </citation>
    <scope>NUCLEOTIDE SEQUENCE [LARGE SCALE GENOMIC DNA]</scope>
    <source>
        <strain evidence="2">DSM 2380 / NBRC 103641 / GraBd1</strain>
    </source>
</reference>
<proteinExistence type="predicted"/>
<name>J9UJP2_SYNC1</name>
<dbReference type="HOGENOM" id="CLU_2396990_0_0_7"/>
<dbReference type="AlphaFoldDB" id="J9UJP2"/>
<evidence type="ECO:0000313" key="2">
    <source>
        <dbReference type="Proteomes" id="UP000002534"/>
    </source>
</evidence>
<dbReference type="KEGG" id="pca:Pcar_3426"/>
<organism evidence="1 2">
    <name type="scientific">Syntrophotalea carbinolica (strain DSM 2380 / NBRC 103641 / GraBd1)</name>
    <name type="common">Pelobacter carbinolicus</name>
    <dbReference type="NCBI Taxonomy" id="338963"/>
    <lineage>
        <taxon>Bacteria</taxon>
        <taxon>Pseudomonadati</taxon>
        <taxon>Thermodesulfobacteriota</taxon>
        <taxon>Desulfuromonadia</taxon>
        <taxon>Desulfuromonadales</taxon>
        <taxon>Syntrophotaleaceae</taxon>
        <taxon>Syntrophotalea</taxon>
    </lineage>
</organism>
<keyword evidence="2" id="KW-1185">Reference proteome</keyword>
<sequence>MITQDKLNEYIWAGGDIDGYARSGRSSDITDADWLFLDKMVSAITMIRQGLVSDSFEREHEQVVGKEFDSRATYDALCEFERTSEQSGVEGPR</sequence>
<dbReference type="STRING" id="338963.Pcar_3426"/>
<dbReference type="EMBL" id="CP000142">
    <property type="protein sequence ID" value="AFR67595.1"/>
    <property type="molecule type" value="Genomic_DNA"/>
</dbReference>
<evidence type="ECO:0000313" key="1">
    <source>
        <dbReference type="EMBL" id="AFR67595.1"/>
    </source>
</evidence>
<dbReference type="Proteomes" id="UP000002534">
    <property type="component" value="Chromosome"/>
</dbReference>
<reference evidence="2" key="1">
    <citation type="submission" date="2005-10" db="EMBL/GenBank/DDBJ databases">
        <title>Complete sequence of Pelobacter carbinolicus DSM 2380.</title>
        <authorList>
            <person name="Copeland A."/>
            <person name="Lucas S."/>
            <person name="Lapidus A."/>
            <person name="Barry K."/>
            <person name="Detter J.C."/>
            <person name="Glavina T."/>
            <person name="Hammon N."/>
            <person name="Israni S."/>
            <person name="Pitluck S."/>
            <person name="Chertkov O."/>
            <person name="Schmutz J."/>
            <person name="Larimer F."/>
            <person name="Land M."/>
            <person name="Kyrpides N."/>
            <person name="Ivanova N."/>
            <person name="Richardson P."/>
        </authorList>
    </citation>
    <scope>NUCLEOTIDE SEQUENCE [LARGE SCALE GENOMIC DNA]</scope>
    <source>
        <strain evidence="2">DSM 2380 / NBRC 103641 / GraBd1</strain>
    </source>
</reference>